<comment type="subcellular location">
    <subcellularLocation>
        <location evidence="1">Cell membrane</location>
        <topology evidence="1">Multi-pass membrane protein</topology>
    </subcellularLocation>
</comment>
<dbReference type="SUPFAM" id="SSF143865">
    <property type="entry name" value="CorA soluble domain-like"/>
    <property type="match status" value="1"/>
</dbReference>
<proteinExistence type="inferred from homology"/>
<dbReference type="RefSeq" id="WP_332076596.1">
    <property type="nucleotide sequence ID" value="NZ_JAZHBM010000001.1"/>
</dbReference>
<evidence type="ECO:0000256" key="1">
    <source>
        <dbReference type="ARBA" id="ARBA00004651"/>
    </source>
</evidence>
<dbReference type="PANTHER" id="PTHR46494:SF1">
    <property type="entry name" value="CORA FAMILY METAL ION TRANSPORTER (EUROFUNG)"/>
    <property type="match status" value="1"/>
</dbReference>
<dbReference type="CDD" id="cd12830">
    <property type="entry name" value="MtCorA-like"/>
    <property type="match status" value="1"/>
</dbReference>
<evidence type="ECO:0000256" key="2">
    <source>
        <dbReference type="ARBA" id="ARBA00009765"/>
    </source>
</evidence>
<feature type="transmembrane region" description="Helical" evidence="8">
    <location>
        <begin position="315"/>
        <end position="335"/>
    </location>
</feature>
<keyword evidence="3" id="KW-0813">Transport</keyword>
<feature type="transmembrane region" description="Helical" evidence="8">
    <location>
        <begin position="284"/>
        <end position="303"/>
    </location>
</feature>
<evidence type="ECO:0000256" key="3">
    <source>
        <dbReference type="ARBA" id="ARBA00022448"/>
    </source>
</evidence>
<accession>A0ABU7WAQ4</accession>
<dbReference type="SUPFAM" id="SSF144083">
    <property type="entry name" value="Magnesium transport protein CorA, transmembrane region"/>
    <property type="match status" value="1"/>
</dbReference>
<evidence type="ECO:0000313" key="9">
    <source>
        <dbReference type="EMBL" id="MEF3080827.1"/>
    </source>
</evidence>
<sequence>MQTPADPVVAAAPAAANPACVVNCAVYAPDGRKQNILLDDISEVLAVDDGSFVWIGLYEPAAEVLAQLQEEFCLHDLAIEDAGKAHQRPKIEAYGDSLFIVANTAQAIDERIAYGETHIFLGARYLVTVRHGASLSYAPARQRIEREPELMAMGAPAALYAVLDAIVDNYLPIVDDFKTTLNALEQDIISEQFHRGIVIRLYQLKRELTYMRVAVTPLQDVLSQLVRSSSPLIPSDAKLYIRDVLDHSVRINETIDAIRDILGTALGVNQALVTLTQGEIVKKLGAWAALLAAPTLITSWYGMNFHGMPELDERYAYPVLIGGVGVVMVVLYRMFKKARWL</sequence>
<reference evidence="9 10" key="1">
    <citation type="submission" date="2024-01" db="EMBL/GenBank/DDBJ databases">
        <title>Novel species of the genus Luteimonas isolated from rivers.</title>
        <authorList>
            <person name="Lu H."/>
        </authorList>
    </citation>
    <scope>NUCLEOTIDE SEQUENCE [LARGE SCALE GENOMIC DNA]</scope>
    <source>
        <strain evidence="9 10">SMYT11W</strain>
    </source>
</reference>
<keyword evidence="4" id="KW-1003">Cell membrane</keyword>
<keyword evidence="7 8" id="KW-0472">Membrane</keyword>
<comment type="similarity">
    <text evidence="2">Belongs to the CorA metal ion transporter (MIT) (TC 1.A.35) family.</text>
</comment>
<evidence type="ECO:0000256" key="6">
    <source>
        <dbReference type="ARBA" id="ARBA00022989"/>
    </source>
</evidence>
<dbReference type="Gene3D" id="3.30.460.20">
    <property type="entry name" value="CorA soluble domain-like"/>
    <property type="match status" value="1"/>
</dbReference>
<dbReference type="InterPro" id="IPR045861">
    <property type="entry name" value="CorA_cytoplasmic_dom"/>
</dbReference>
<protein>
    <submittedName>
        <fullName evidence="9">Magnesium and cobalt transport protein CorA</fullName>
    </submittedName>
</protein>
<keyword evidence="6 8" id="KW-1133">Transmembrane helix</keyword>
<dbReference type="Gene3D" id="1.20.58.340">
    <property type="entry name" value="Magnesium transport protein CorA, transmembrane region"/>
    <property type="match status" value="2"/>
</dbReference>
<dbReference type="EMBL" id="JAZHBM010000001">
    <property type="protein sequence ID" value="MEF3080827.1"/>
    <property type="molecule type" value="Genomic_DNA"/>
</dbReference>
<evidence type="ECO:0000256" key="5">
    <source>
        <dbReference type="ARBA" id="ARBA00022692"/>
    </source>
</evidence>
<evidence type="ECO:0000256" key="7">
    <source>
        <dbReference type="ARBA" id="ARBA00023136"/>
    </source>
</evidence>
<evidence type="ECO:0000256" key="4">
    <source>
        <dbReference type="ARBA" id="ARBA00022475"/>
    </source>
</evidence>
<keyword evidence="5 8" id="KW-0812">Transmembrane</keyword>
<evidence type="ECO:0000256" key="8">
    <source>
        <dbReference type="SAM" id="Phobius"/>
    </source>
</evidence>
<gene>
    <name evidence="9" type="ORF">V3391_01170</name>
</gene>
<evidence type="ECO:0000313" key="10">
    <source>
        <dbReference type="Proteomes" id="UP001358324"/>
    </source>
</evidence>
<organism evidence="9 10">
    <name type="scientific">Luteimonas flava</name>
    <dbReference type="NCBI Taxonomy" id="3115822"/>
    <lineage>
        <taxon>Bacteria</taxon>
        <taxon>Pseudomonadati</taxon>
        <taxon>Pseudomonadota</taxon>
        <taxon>Gammaproteobacteria</taxon>
        <taxon>Lysobacterales</taxon>
        <taxon>Lysobacteraceae</taxon>
        <taxon>Luteimonas</taxon>
    </lineage>
</organism>
<dbReference type="PANTHER" id="PTHR46494">
    <property type="entry name" value="CORA FAMILY METAL ION TRANSPORTER (EUROFUNG)"/>
    <property type="match status" value="1"/>
</dbReference>
<dbReference type="Proteomes" id="UP001358324">
    <property type="component" value="Unassembled WGS sequence"/>
</dbReference>
<dbReference type="InterPro" id="IPR045863">
    <property type="entry name" value="CorA_TM1_TM2"/>
</dbReference>
<comment type="caution">
    <text evidence="9">The sequence shown here is derived from an EMBL/GenBank/DDBJ whole genome shotgun (WGS) entry which is preliminary data.</text>
</comment>
<dbReference type="Pfam" id="PF01544">
    <property type="entry name" value="CorA"/>
    <property type="match status" value="1"/>
</dbReference>
<dbReference type="InterPro" id="IPR002523">
    <property type="entry name" value="MgTranspt_CorA/ZnTranspt_ZntB"/>
</dbReference>
<name>A0ABU7WAQ4_9GAMM</name>
<keyword evidence="10" id="KW-1185">Reference proteome</keyword>